<sequence length="657" mass="76054">MSMEIVNVGTTVPILISIVLQHNGEWVSESKFINFLINGVLINSGCSYEYFVDEIYKQLDIDSFTSAMEINYTVKDGYIAIPIYNYMSVRLYIEMKKKNLDITEYPLCITLKTLYSSVECSYVYSSAECSYSSSYLGGNLLATTSAGLQCQNVEEVHETNIVEMMDNHGKEDKIKIMKGNCIIDNPQHEEITEGQLYWVKDTIISVMKHYAIRKKCQFIVDRSSTTRYCLTCVDESCKWSLKSSSLHKSNVFKVRRFNDVHTCPEMSRLFSQRHATLSAIVKTICNKYANPKTIYTPADIMSDMKQQYGINMSYIKAYRTKEKALELLRGIPRESYSKLPGHLYMINMTNPGSVIMLHKSEDERFMGIMLTASAQDATGKIFPLAYAVVDSENDASSEWFFEMFTQAFGERERMCIISDRHASILRGAIIVYPEVSHYICIFHLWNNIKKQFKKNHDWLREVFFAMARAYKIKNFNRLMQDMDNIDKRVKGYPFQVDYEKWSIAHFTVNRSMVMTSNIAESLNARNREARELPIMSLLDYMMNLVMEWNNTNIMTAMILDYTHIEAPKYCSAYYTNEYFKKTYEVPVNPLPDEITWDLPIEVLDNLVLPPIVKGKSGRPTKSRHKGLYEYLYTETVTCGLCGKQGHNRRTCRNAQDN</sequence>
<name>A0AC58SS58_TOBAC</name>
<accession>A0AC58SS58</accession>
<keyword evidence="1" id="KW-1185">Reference proteome</keyword>
<gene>
    <name evidence="2" type="primary">LOC107805783</name>
</gene>
<organism evidence="1 2">
    <name type="scientific">Nicotiana tabacum</name>
    <name type="common">Common tobacco</name>
    <dbReference type="NCBI Taxonomy" id="4097"/>
    <lineage>
        <taxon>Eukaryota</taxon>
        <taxon>Viridiplantae</taxon>
        <taxon>Streptophyta</taxon>
        <taxon>Embryophyta</taxon>
        <taxon>Tracheophyta</taxon>
        <taxon>Spermatophyta</taxon>
        <taxon>Magnoliopsida</taxon>
        <taxon>eudicotyledons</taxon>
        <taxon>Gunneridae</taxon>
        <taxon>Pentapetalae</taxon>
        <taxon>asterids</taxon>
        <taxon>lamiids</taxon>
        <taxon>Solanales</taxon>
        <taxon>Solanaceae</taxon>
        <taxon>Nicotianoideae</taxon>
        <taxon>Nicotianeae</taxon>
        <taxon>Nicotiana</taxon>
    </lineage>
</organism>
<dbReference type="Proteomes" id="UP000790787">
    <property type="component" value="Chromosome 15"/>
</dbReference>
<protein>
    <submittedName>
        <fullName evidence="2">Uncharacterized protein LOC107805783</fullName>
    </submittedName>
</protein>
<evidence type="ECO:0000313" key="2">
    <source>
        <dbReference type="RefSeq" id="XP_075087791.1"/>
    </source>
</evidence>
<reference evidence="2" key="2">
    <citation type="submission" date="2025-08" db="UniProtKB">
        <authorList>
            <consortium name="RefSeq"/>
        </authorList>
    </citation>
    <scope>IDENTIFICATION</scope>
    <source>
        <tissue evidence="2">Leaf</tissue>
    </source>
</reference>
<evidence type="ECO:0000313" key="1">
    <source>
        <dbReference type="Proteomes" id="UP000790787"/>
    </source>
</evidence>
<reference evidence="1" key="1">
    <citation type="journal article" date="2014" name="Nat. Commun.">
        <title>The tobacco genome sequence and its comparison with those of tomato and potato.</title>
        <authorList>
            <person name="Sierro N."/>
            <person name="Battey J.N."/>
            <person name="Ouadi S."/>
            <person name="Bakaher N."/>
            <person name="Bovet L."/>
            <person name="Willig A."/>
            <person name="Goepfert S."/>
            <person name="Peitsch M.C."/>
            <person name="Ivanov N.V."/>
        </authorList>
    </citation>
    <scope>NUCLEOTIDE SEQUENCE [LARGE SCALE GENOMIC DNA]</scope>
</reference>
<dbReference type="RefSeq" id="XP_075087791.1">
    <property type="nucleotide sequence ID" value="XM_075231690.1"/>
</dbReference>
<proteinExistence type="predicted"/>